<dbReference type="EMBL" id="HBIR01062211">
    <property type="protein sequence ID" value="CAE0601638.1"/>
    <property type="molecule type" value="Transcribed_RNA"/>
</dbReference>
<name>A0A6U8KMI5_EMIHU</name>
<dbReference type="InterPro" id="IPR053335">
    <property type="entry name" value="Fatty_acid_desaturase_CarF"/>
</dbReference>
<keyword evidence="5 6" id="KW-0472">Membrane</keyword>
<evidence type="ECO:0000256" key="6">
    <source>
        <dbReference type="SAM" id="Phobius"/>
    </source>
</evidence>
<reference evidence="8" key="1">
    <citation type="submission" date="2021-01" db="EMBL/GenBank/DDBJ databases">
        <authorList>
            <person name="Corre E."/>
            <person name="Pelletier E."/>
            <person name="Niang G."/>
            <person name="Scheremetjew M."/>
            <person name="Finn R."/>
            <person name="Kale V."/>
            <person name="Holt S."/>
            <person name="Cochrane G."/>
            <person name="Meng A."/>
            <person name="Brown T."/>
            <person name="Cohen L."/>
        </authorList>
    </citation>
    <scope>NUCLEOTIDE SEQUENCE</scope>
    <source>
        <strain evidence="8">379</strain>
    </source>
</reference>
<keyword evidence="4 6" id="KW-1133">Transmembrane helix</keyword>
<gene>
    <name evidence="8" type="ORF">EHUX00137_LOCUS48267</name>
</gene>
<comment type="similarity">
    <text evidence="2">Belongs to the fatty acid desaturase CarF family.</text>
</comment>
<evidence type="ECO:0000259" key="7">
    <source>
        <dbReference type="Pfam" id="PF10520"/>
    </source>
</evidence>
<feature type="transmembrane region" description="Helical" evidence="6">
    <location>
        <begin position="178"/>
        <end position="200"/>
    </location>
</feature>
<accession>A0A6U8KMI5</accession>
<feature type="domain" description="Lipid desaturase" evidence="7">
    <location>
        <begin position="97"/>
        <end position="250"/>
    </location>
</feature>
<dbReference type="GO" id="GO:0006631">
    <property type="term" value="P:fatty acid metabolic process"/>
    <property type="evidence" value="ECO:0007669"/>
    <property type="project" value="UniProtKB-UniPathway"/>
</dbReference>
<evidence type="ECO:0000256" key="4">
    <source>
        <dbReference type="ARBA" id="ARBA00022989"/>
    </source>
</evidence>
<evidence type="ECO:0000256" key="3">
    <source>
        <dbReference type="ARBA" id="ARBA00022692"/>
    </source>
</evidence>
<dbReference type="PANTHER" id="PTHR48230:SF1">
    <property type="entry name" value="LIPID DESATURASE DOMAIN-CONTAINING PROTEIN"/>
    <property type="match status" value="1"/>
</dbReference>
<dbReference type="AlphaFoldDB" id="A0A6U8KMI5"/>
<keyword evidence="3 6" id="KW-0812">Transmembrane</keyword>
<dbReference type="Pfam" id="PF10520">
    <property type="entry name" value="Lipid_desat"/>
    <property type="match status" value="1"/>
</dbReference>
<organism evidence="8">
    <name type="scientific">Emiliania huxleyi</name>
    <name type="common">Coccolithophore</name>
    <name type="synonym">Pontosphaera huxleyi</name>
    <dbReference type="NCBI Taxonomy" id="2903"/>
    <lineage>
        <taxon>Eukaryota</taxon>
        <taxon>Haptista</taxon>
        <taxon>Haptophyta</taxon>
        <taxon>Prymnesiophyceae</taxon>
        <taxon>Isochrysidales</taxon>
        <taxon>Noelaerhabdaceae</taxon>
        <taxon>Emiliania</taxon>
    </lineage>
</organism>
<feature type="transmembrane region" description="Helical" evidence="6">
    <location>
        <begin position="149"/>
        <end position="172"/>
    </location>
</feature>
<comment type="subcellular location">
    <subcellularLocation>
        <location evidence="1">Membrane</location>
        <topology evidence="1">Multi-pass membrane protein</topology>
    </subcellularLocation>
</comment>
<sequence>MVDHVVRRSLWNGLRRSCGPADNPPLSLDEYEARNAASFAAFAAEVAPQPLLSRWRADPQNPLLMLLLFSIHGCSAAAVVGAHSWPYAGCAALLGLFCADAMTGLVHIALDYTPVPFADPLSRTPFELACFGFQYHHVKPDNWLTADMWYYGICRTGLSFYFPMAALHWLAWARLADFANLVLYVVLHVGMFCQVSHAAAHGRWAGSRWVKLLQRSGLWVSPAAHRLHHCELDKNFCIVNGWANPLVDRLFRTLVAHRLPPSMTPAVQREVYIARRAANAVEAPPYHGLVPGYRERLRHRQSSSRSCLARPRAGR</sequence>
<evidence type="ECO:0000256" key="2">
    <source>
        <dbReference type="ARBA" id="ARBA00007620"/>
    </source>
</evidence>
<dbReference type="InterPro" id="IPR019547">
    <property type="entry name" value="Lipid_desat"/>
</dbReference>
<evidence type="ECO:0000256" key="1">
    <source>
        <dbReference type="ARBA" id="ARBA00004141"/>
    </source>
</evidence>
<evidence type="ECO:0000256" key="5">
    <source>
        <dbReference type="ARBA" id="ARBA00023136"/>
    </source>
</evidence>
<protein>
    <recommendedName>
        <fullName evidence="7">Lipid desaturase domain-containing protein</fullName>
    </recommendedName>
</protein>
<feature type="transmembrane region" description="Helical" evidence="6">
    <location>
        <begin position="63"/>
        <end position="85"/>
    </location>
</feature>
<dbReference type="PANTHER" id="PTHR48230">
    <property type="match status" value="1"/>
</dbReference>
<dbReference type="GO" id="GO:0016020">
    <property type="term" value="C:membrane"/>
    <property type="evidence" value="ECO:0007669"/>
    <property type="project" value="UniProtKB-SubCell"/>
</dbReference>
<proteinExistence type="inferred from homology"/>
<dbReference type="UniPathway" id="UPA00199"/>
<evidence type="ECO:0000313" key="8">
    <source>
        <dbReference type="EMBL" id="CAE0601638.1"/>
    </source>
</evidence>